<name>G0MBJ0_CAEBE</name>
<protein>
    <submittedName>
        <fullName evidence="2">Uncharacterized protein</fullName>
    </submittedName>
</protein>
<proteinExistence type="predicted"/>
<dbReference type="AlphaFoldDB" id="G0MBJ0"/>
<evidence type="ECO:0000313" key="3">
    <source>
        <dbReference type="Proteomes" id="UP000008068"/>
    </source>
</evidence>
<evidence type="ECO:0000313" key="2">
    <source>
        <dbReference type="EMBL" id="EGT40623.1"/>
    </source>
</evidence>
<evidence type="ECO:0000256" key="1">
    <source>
        <dbReference type="SAM" id="MobiDB-lite"/>
    </source>
</evidence>
<reference evidence="3" key="1">
    <citation type="submission" date="2011-07" db="EMBL/GenBank/DDBJ databases">
        <authorList>
            <consortium name="Caenorhabditis brenneri Sequencing and Analysis Consortium"/>
            <person name="Wilson R.K."/>
        </authorList>
    </citation>
    <scope>NUCLEOTIDE SEQUENCE [LARGE SCALE GENOMIC DNA]</scope>
    <source>
        <strain evidence="3">PB2801</strain>
    </source>
</reference>
<feature type="region of interest" description="Disordered" evidence="1">
    <location>
        <begin position="1"/>
        <end position="36"/>
    </location>
</feature>
<organism evidence="3">
    <name type="scientific">Caenorhabditis brenneri</name>
    <name type="common">Nematode worm</name>
    <dbReference type="NCBI Taxonomy" id="135651"/>
    <lineage>
        <taxon>Eukaryota</taxon>
        <taxon>Metazoa</taxon>
        <taxon>Ecdysozoa</taxon>
        <taxon>Nematoda</taxon>
        <taxon>Chromadorea</taxon>
        <taxon>Rhabditida</taxon>
        <taxon>Rhabditina</taxon>
        <taxon>Rhabditomorpha</taxon>
        <taxon>Rhabditoidea</taxon>
        <taxon>Rhabditidae</taxon>
        <taxon>Peloderinae</taxon>
        <taxon>Caenorhabditis</taxon>
    </lineage>
</organism>
<gene>
    <name evidence="2" type="ORF">CAEBREN_23688</name>
</gene>
<sequence length="83" mass="9139">MAGFSQYPSAPDDIRAAGPESPNSQGNPVHLPEGPLPENLARIEQMAQNRPIHLIVPARVFDQIRAHFLELGYEVVINDVPDN</sequence>
<dbReference type="Proteomes" id="UP000008068">
    <property type="component" value="Unassembled WGS sequence"/>
</dbReference>
<accession>G0MBJ0</accession>
<dbReference type="HOGENOM" id="CLU_2544600_0_0_1"/>
<dbReference type="EMBL" id="GL379788">
    <property type="protein sequence ID" value="EGT40623.1"/>
    <property type="molecule type" value="Genomic_DNA"/>
</dbReference>
<dbReference type="InParanoid" id="G0MBJ0"/>
<keyword evidence="3" id="KW-1185">Reference proteome</keyword>